<dbReference type="SUPFAM" id="SSF46689">
    <property type="entry name" value="Homeodomain-like"/>
    <property type="match status" value="1"/>
</dbReference>
<evidence type="ECO:0000256" key="3">
    <source>
        <dbReference type="ARBA" id="ARBA00023163"/>
    </source>
</evidence>
<dbReference type="PROSITE" id="PS01124">
    <property type="entry name" value="HTH_ARAC_FAMILY_2"/>
    <property type="match status" value="1"/>
</dbReference>
<dbReference type="InterPro" id="IPR009057">
    <property type="entry name" value="Homeodomain-like_sf"/>
</dbReference>
<dbReference type="GO" id="GO:0003700">
    <property type="term" value="F:DNA-binding transcription factor activity"/>
    <property type="evidence" value="ECO:0007669"/>
    <property type="project" value="InterPro"/>
</dbReference>
<evidence type="ECO:0000313" key="6">
    <source>
        <dbReference type="Proteomes" id="UP000236454"/>
    </source>
</evidence>
<evidence type="ECO:0000256" key="1">
    <source>
        <dbReference type="ARBA" id="ARBA00023015"/>
    </source>
</evidence>
<dbReference type="Gene3D" id="1.10.10.60">
    <property type="entry name" value="Homeodomain-like"/>
    <property type="match status" value="1"/>
</dbReference>
<reference evidence="5 6" key="1">
    <citation type="submission" date="2016-10" db="EMBL/GenBank/DDBJ databases">
        <authorList>
            <person name="de Groot N.N."/>
        </authorList>
    </citation>
    <scope>NUCLEOTIDE SEQUENCE [LARGE SCALE GENOMIC DNA]</scope>
    <source>
        <strain evidence="5 6">CGMCC 1.7005</strain>
    </source>
</reference>
<dbReference type="Proteomes" id="UP000236454">
    <property type="component" value="Unassembled WGS sequence"/>
</dbReference>
<evidence type="ECO:0000259" key="4">
    <source>
        <dbReference type="PROSITE" id="PS01124"/>
    </source>
</evidence>
<evidence type="ECO:0000256" key="2">
    <source>
        <dbReference type="ARBA" id="ARBA00023125"/>
    </source>
</evidence>
<dbReference type="SMART" id="SM00342">
    <property type="entry name" value="HTH_ARAC"/>
    <property type="match status" value="1"/>
</dbReference>
<dbReference type="SUPFAM" id="SSF51182">
    <property type="entry name" value="RmlC-like cupins"/>
    <property type="match status" value="1"/>
</dbReference>
<dbReference type="InterPro" id="IPR011051">
    <property type="entry name" value="RmlC_Cupin_sf"/>
</dbReference>
<dbReference type="InterPro" id="IPR014710">
    <property type="entry name" value="RmlC-like_jellyroll"/>
</dbReference>
<name>A0A1I6YTV6_9FLAO</name>
<dbReference type="PRINTS" id="PR00032">
    <property type="entry name" value="HTHARAC"/>
</dbReference>
<dbReference type="InterPro" id="IPR018060">
    <property type="entry name" value="HTH_AraC"/>
</dbReference>
<dbReference type="AlphaFoldDB" id="A0A1I6YTV6"/>
<sequence>MQHIPSYSFADSGKPEKLVEVFPWEEKSFYNFEEMHAHTYNEIFIFLEGGGEHVMFGKMYQAQKGSFHILPASFPHKLKRSTDSKGFTLAFSNHFLEQLQVFHKETKLFNLIASPVTYTASSEEFEVFNFYFKELFSHRTDESLRLNLAAHILLKLSGNLNQHDEVDGVFVLEFMRLLNTSYHQKPNLSFYAEALGVSESKLSKMVKKNFGKTLHDMQNERILAKAKQLLLEDDLNIAQIAVSVNFFDEAHFSKFFKQHTGLTPTEFKQAEIYKE</sequence>
<dbReference type="OrthoDB" id="1096411at2"/>
<organism evidence="5 6">
    <name type="scientific">Lishizhenia tianjinensis</name>
    <dbReference type="NCBI Taxonomy" id="477690"/>
    <lineage>
        <taxon>Bacteria</taxon>
        <taxon>Pseudomonadati</taxon>
        <taxon>Bacteroidota</taxon>
        <taxon>Flavobacteriia</taxon>
        <taxon>Flavobacteriales</taxon>
        <taxon>Crocinitomicaceae</taxon>
        <taxon>Lishizhenia</taxon>
    </lineage>
</organism>
<keyword evidence="6" id="KW-1185">Reference proteome</keyword>
<dbReference type="PANTHER" id="PTHR43280">
    <property type="entry name" value="ARAC-FAMILY TRANSCRIPTIONAL REGULATOR"/>
    <property type="match status" value="1"/>
</dbReference>
<gene>
    <name evidence="5" type="ORF">SAMN05216474_1176</name>
</gene>
<dbReference type="EMBL" id="FPAS01000001">
    <property type="protein sequence ID" value="SFT53935.1"/>
    <property type="molecule type" value="Genomic_DNA"/>
</dbReference>
<feature type="domain" description="HTH araC/xylS-type" evidence="4">
    <location>
        <begin position="172"/>
        <end position="270"/>
    </location>
</feature>
<dbReference type="InterPro" id="IPR020449">
    <property type="entry name" value="Tscrpt_reg_AraC-type_HTH"/>
</dbReference>
<protein>
    <submittedName>
        <fullName evidence="5">AraC-type DNA-binding protein</fullName>
    </submittedName>
</protein>
<dbReference type="RefSeq" id="WP_090247379.1">
    <property type="nucleotide sequence ID" value="NZ_FPAS01000001.1"/>
</dbReference>
<proteinExistence type="predicted"/>
<keyword evidence="1" id="KW-0805">Transcription regulation</keyword>
<dbReference type="STRING" id="477690.SAMN05216474_1176"/>
<evidence type="ECO:0000313" key="5">
    <source>
        <dbReference type="EMBL" id="SFT53935.1"/>
    </source>
</evidence>
<keyword evidence="3" id="KW-0804">Transcription</keyword>
<accession>A0A1I6YTV6</accession>
<dbReference type="GO" id="GO:0043565">
    <property type="term" value="F:sequence-specific DNA binding"/>
    <property type="evidence" value="ECO:0007669"/>
    <property type="project" value="InterPro"/>
</dbReference>
<keyword evidence="2 5" id="KW-0238">DNA-binding</keyword>
<dbReference type="PANTHER" id="PTHR43280:SF2">
    <property type="entry name" value="HTH-TYPE TRANSCRIPTIONAL REGULATOR EXSA"/>
    <property type="match status" value="1"/>
</dbReference>
<dbReference type="Gene3D" id="2.60.120.10">
    <property type="entry name" value="Jelly Rolls"/>
    <property type="match status" value="1"/>
</dbReference>
<dbReference type="Pfam" id="PF12833">
    <property type="entry name" value="HTH_18"/>
    <property type="match status" value="1"/>
</dbReference>